<dbReference type="PROSITE" id="PS50850">
    <property type="entry name" value="MFS"/>
    <property type="match status" value="1"/>
</dbReference>
<feature type="transmembrane region" description="Helical" evidence="9">
    <location>
        <begin position="339"/>
        <end position="363"/>
    </location>
</feature>
<feature type="transmembrane region" description="Helical" evidence="9">
    <location>
        <begin position="306"/>
        <end position="327"/>
    </location>
</feature>
<name>A0A2I1BRZ4_ASPN1</name>
<dbReference type="EMBL" id="MSZS01000046">
    <property type="protein sequence ID" value="PKX88190.1"/>
    <property type="molecule type" value="Genomic_DNA"/>
</dbReference>
<feature type="domain" description="Major facilitator superfamily (MFS) profile" evidence="10">
    <location>
        <begin position="216"/>
        <end position="682"/>
    </location>
</feature>
<evidence type="ECO:0000259" key="10">
    <source>
        <dbReference type="PROSITE" id="PS50850"/>
    </source>
</evidence>
<dbReference type="Pfam" id="PF07690">
    <property type="entry name" value="MFS_1"/>
    <property type="match status" value="1"/>
</dbReference>
<feature type="transmembrane region" description="Helical" evidence="9">
    <location>
        <begin position="213"/>
        <end position="238"/>
    </location>
</feature>
<feature type="transmembrane region" description="Helical" evidence="9">
    <location>
        <begin position="516"/>
        <end position="548"/>
    </location>
</feature>
<feature type="transmembrane region" description="Helical" evidence="9">
    <location>
        <begin position="250"/>
        <end position="268"/>
    </location>
</feature>
<dbReference type="PANTHER" id="PTHR23501">
    <property type="entry name" value="MAJOR FACILITATOR SUPERFAMILY"/>
    <property type="match status" value="1"/>
</dbReference>
<dbReference type="RefSeq" id="XP_024676785.1">
    <property type="nucleotide sequence ID" value="XM_024831441.1"/>
</dbReference>
<dbReference type="GeneID" id="36538778"/>
<dbReference type="InterPro" id="IPR020846">
    <property type="entry name" value="MFS_dom"/>
</dbReference>
<feature type="transmembrane region" description="Helical" evidence="9">
    <location>
        <begin position="280"/>
        <end position="300"/>
    </location>
</feature>
<feature type="transmembrane region" description="Helical" evidence="9">
    <location>
        <begin position="437"/>
        <end position="456"/>
    </location>
</feature>
<keyword evidence="7" id="KW-0325">Glycoprotein</keyword>
<gene>
    <name evidence="11" type="ORF">P174DRAFT_508267</name>
</gene>
<evidence type="ECO:0000256" key="4">
    <source>
        <dbReference type="ARBA" id="ARBA00022692"/>
    </source>
</evidence>
<keyword evidence="3" id="KW-0813">Transport</keyword>
<proteinExistence type="inferred from homology"/>
<dbReference type="AlphaFoldDB" id="A0A2I1BRZ4"/>
<feature type="transmembrane region" description="Helical" evidence="9">
    <location>
        <begin position="560"/>
        <end position="579"/>
    </location>
</feature>
<evidence type="ECO:0000256" key="2">
    <source>
        <dbReference type="ARBA" id="ARBA00008335"/>
    </source>
</evidence>
<feature type="region of interest" description="Disordered" evidence="8">
    <location>
        <begin position="1"/>
        <end position="30"/>
    </location>
</feature>
<feature type="transmembrane region" description="Helical" evidence="9">
    <location>
        <begin position="599"/>
        <end position="617"/>
    </location>
</feature>
<evidence type="ECO:0000256" key="8">
    <source>
        <dbReference type="SAM" id="MobiDB-lite"/>
    </source>
</evidence>
<dbReference type="PRINTS" id="PR01036">
    <property type="entry name" value="TCRTETB"/>
</dbReference>
<comment type="similarity">
    <text evidence="2">Belongs to the major facilitator superfamily.</text>
</comment>
<dbReference type="OMA" id="WIANAYL"/>
<dbReference type="GO" id="GO:0005886">
    <property type="term" value="C:plasma membrane"/>
    <property type="evidence" value="ECO:0007669"/>
    <property type="project" value="TreeGrafter"/>
</dbReference>
<feature type="transmembrane region" description="Helical" evidence="9">
    <location>
        <begin position="369"/>
        <end position="391"/>
    </location>
</feature>
<evidence type="ECO:0000256" key="3">
    <source>
        <dbReference type="ARBA" id="ARBA00022448"/>
    </source>
</evidence>
<accession>A0A2I1BRZ4</accession>
<dbReference type="CDD" id="cd17502">
    <property type="entry name" value="MFS_Azr1_MDR_like"/>
    <property type="match status" value="1"/>
</dbReference>
<dbReference type="InterPro" id="IPR036259">
    <property type="entry name" value="MFS_trans_sf"/>
</dbReference>
<dbReference type="InterPro" id="IPR011701">
    <property type="entry name" value="MFS"/>
</dbReference>
<dbReference type="InterPro" id="IPR005829">
    <property type="entry name" value="Sugar_transporter_CS"/>
</dbReference>
<dbReference type="Gene3D" id="1.20.1720.10">
    <property type="entry name" value="Multidrug resistance protein D"/>
    <property type="match status" value="1"/>
</dbReference>
<keyword evidence="6 9" id="KW-0472">Membrane</keyword>
<dbReference type="PANTHER" id="PTHR23501:SF187">
    <property type="entry name" value="MAJOR FACILITATOR SUPERFAMILY (MFS) PROFILE DOMAIN-CONTAINING PROTEIN"/>
    <property type="match status" value="1"/>
</dbReference>
<evidence type="ECO:0000256" key="1">
    <source>
        <dbReference type="ARBA" id="ARBA00004141"/>
    </source>
</evidence>
<dbReference type="SUPFAM" id="SSF103473">
    <property type="entry name" value="MFS general substrate transporter"/>
    <property type="match status" value="1"/>
</dbReference>
<sequence length="737" mass="79348">MSSDPSKTGGLAVESFPTTQPAIGSRPDSPVNCSVGTSTLARRSSVLLLIGGNCNVRFWHDSLACTFSACAGPAMSVFADKETSLGASLGNETPVLFASDMPRVVHAYRSLSSHPVLVWIQYGVKEGVELSTSRNSVLQSCFVLLTPIVSLACFSMTVPYDPLPTPVMAVTTRIMAESLSEERIPQAISKKHDESIVNPLNPLPQRQHRGWRFWAVFPGLCFAILLAALDTSVLATALPTIVDQLHSGSLYIWTINAYFLAVAAVQPIAGQASDIFGRRYPMIISVVLFALGSGLCGGASTTEMLIAARIVQGLGGGGIFVMVDIIAADLVALRERQKLMSIIMGTFALGTFIGPVLGGAIVTKTTWRWVFYINLPVAGIALVLVALFLRVKWNREGTLKDRLARVDFSGNMILSAAIVAILIALTRGGTTYTWSSWHILVPLLVGALGLVLFGLHQEYIAREPTMPRRVYSNTTSLVAYILTFLHGIIMSWLSFFLPVYFQVMLRASPMRSGVDILAIVIPLMPAGIAGGLMVAITGRLIAVGVGLLTLLTDKSSTATWVIFQIITGIGGGLSLTSTLPAVQAPLPEKDVAIATTSWAFVRSFGAIWGAAIPAAVFNSKFDRQLSHISDQATRALLARGGAYEHATKVFIETFDNNPTVLLAFALAAFPLAVWIPQVELRKELVTEFGLDEKYDEKKRREAIEQETGVELSNRSLTGATSRNSIKGKALGDMIHIP</sequence>
<dbReference type="Proteomes" id="UP000234474">
    <property type="component" value="Unassembled WGS sequence"/>
</dbReference>
<evidence type="ECO:0000313" key="11">
    <source>
        <dbReference type="EMBL" id="PKX88190.1"/>
    </source>
</evidence>
<comment type="subcellular location">
    <subcellularLocation>
        <location evidence="1">Membrane</location>
        <topology evidence="1">Multi-pass membrane protein</topology>
    </subcellularLocation>
</comment>
<evidence type="ECO:0000256" key="7">
    <source>
        <dbReference type="ARBA" id="ARBA00023180"/>
    </source>
</evidence>
<protein>
    <submittedName>
        <fullName evidence="11">MFS general substrate transporter</fullName>
    </submittedName>
</protein>
<dbReference type="OrthoDB" id="10021397at2759"/>
<keyword evidence="12" id="KW-1185">Reference proteome</keyword>
<dbReference type="VEuPathDB" id="FungiDB:P174DRAFT_508267"/>
<organism evidence="11 12">
    <name type="scientific">Aspergillus novofumigatus (strain IBT 16806)</name>
    <dbReference type="NCBI Taxonomy" id="1392255"/>
    <lineage>
        <taxon>Eukaryota</taxon>
        <taxon>Fungi</taxon>
        <taxon>Dikarya</taxon>
        <taxon>Ascomycota</taxon>
        <taxon>Pezizomycotina</taxon>
        <taxon>Eurotiomycetes</taxon>
        <taxon>Eurotiomycetidae</taxon>
        <taxon>Eurotiales</taxon>
        <taxon>Aspergillaceae</taxon>
        <taxon>Aspergillus</taxon>
        <taxon>Aspergillus subgen. Fumigati</taxon>
    </lineage>
</organism>
<keyword evidence="5 9" id="KW-1133">Transmembrane helix</keyword>
<evidence type="ECO:0000256" key="9">
    <source>
        <dbReference type="SAM" id="Phobius"/>
    </source>
</evidence>
<evidence type="ECO:0000256" key="6">
    <source>
        <dbReference type="ARBA" id="ARBA00023136"/>
    </source>
</evidence>
<feature type="transmembrane region" description="Helical" evidence="9">
    <location>
        <begin position="477"/>
        <end position="501"/>
    </location>
</feature>
<evidence type="ECO:0000256" key="5">
    <source>
        <dbReference type="ARBA" id="ARBA00022989"/>
    </source>
</evidence>
<evidence type="ECO:0000313" key="12">
    <source>
        <dbReference type="Proteomes" id="UP000234474"/>
    </source>
</evidence>
<dbReference type="PROSITE" id="PS00216">
    <property type="entry name" value="SUGAR_TRANSPORT_1"/>
    <property type="match status" value="1"/>
</dbReference>
<dbReference type="GO" id="GO:0022857">
    <property type="term" value="F:transmembrane transporter activity"/>
    <property type="evidence" value="ECO:0007669"/>
    <property type="project" value="InterPro"/>
</dbReference>
<reference evidence="12" key="1">
    <citation type="journal article" date="2018" name="Proc. Natl. Acad. Sci. U.S.A.">
        <title>Linking secondary metabolites to gene clusters through genome sequencing of six diverse Aspergillus species.</title>
        <authorList>
            <person name="Kaerboelling I."/>
            <person name="Vesth T.C."/>
            <person name="Frisvad J.C."/>
            <person name="Nybo J.L."/>
            <person name="Theobald S."/>
            <person name="Kuo A."/>
            <person name="Bowyer P."/>
            <person name="Matsuda Y."/>
            <person name="Mondo S."/>
            <person name="Lyhne E.K."/>
            <person name="Kogle M.E."/>
            <person name="Clum A."/>
            <person name="Lipzen A."/>
            <person name="Salamov A."/>
            <person name="Ngan C.Y."/>
            <person name="Daum C."/>
            <person name="Chiniquy J."/>
            <person name="Barry K."/>
            <person name="LaButti K."/>
            <person name="Haridas S."/>
            <person name="Simmons B.A."/>
            <person name="Magnuson J.K."/>
            <person name="Mortensen U.H."/>
            <person name="Larsen T.O."/>
            <person name="Grigoriev I.V."/>
            <person name="Baker S.E."/>
            <person name="Andersen M.R."/>
        </authorList>
    </citation>
    <scope>NUCLEOTIDE SEQUENCE [LARGE SCALE GENOMIC DNA]</scope>
    <source>
        <strain evidence="12">IBT 16806</strain>
    </source>
</reference>
<comment type="caution">
    <text evidence="11">The sequence shown here is derived from an EMBL/GenBank/DDBJ whole genome shotgun (WGS) entry which is preliminary data.</text>
</comment>
<keyword evidence="4 9" id="KW-0812">Transmembrane</keyword>
<feature type="transmembrane region" description="Helical" evidence="9">
    <location>
        <begin position="403"/>
        <end position="425"/>
    </location>
</feature>